<dbReference type="PANTHER" id="PTHR23349:SF111">
    <property type="entry name" value="BHLH DOMAIN-CONTAINING PROTEIN"/>
    <property type="match status" value="1"/>
</dbReference>
<dbReference type="GO" id="GO:0000981">
    <property type="term" value="F:DNA-binding transcription factor activity, RNA polymerase II-specific"/>
    <property type="evidence" value="ECO:0007669"/>
    <property type="project" value="TreeGrafter"/>
</dbReference>
<gene>
    <name evidence="4" type="primary">LOC106176773</name>
</gene>
<dbReference type="AlphaFoldDB" id="A0A1S3JWK0"/>
<evidence type="ECO:0000256" key="1">
    <source>
        <dbReference type="SAM" id="MobiDB-lite"/>
    </source>
</evidence>
<organism evidence="3 4">
    <name type="scientific">Lingula anatina</name>
    <name type="common">Brachiopod</name>
    <name type="synonym">Lingula unguis</name>
    <dbReference type="NCBI Taxonomy" id="7574"/>
    <lineage>
        <taxon>Eukaryota</taxon>
        <taxon>Metazoa</taxon>
        <taxon>Spiralia</taxon>
        <taxon>Lophotrochozoa</taxon>
        <taxon>Brachiopoda</taxon>
        <taxon>Linguliformea</taxon>
        <taxon>Lingulata</taxon>
        <taxon>Lingulida</taxon>
        <taxon>Linguloidea</taxon>
        <taxon>Lingulidae</taxon>
        <taxon>Lingula</taxon>
    </lineage>
</organism>
<dbReference type="KEGG" id="lak:106176773"/>
<dbReference type="InterPro" id="IPR011598">
    <property type="entry name" value="bHLH_dom"/>
</dbReference>
<dbReference type="SMART" id="SM00353">
    <property type="entry name" value="HLH"/>
    <property type="match status" value="1"/>
</dbReference>
<dbReference type="Proteomes" id="UP000085678">
    <property type="component" value="Unplaced"/>
</dbReference>
<feature type="compositionally biased region" description="Low complexity" evidence="1">
    <location>
        <begin position="158"/>
        <end position="169"/>
    </location>
</feature>
<dbReference type="GeneID" id="106176773"/>
<accession>A0A1S3JWK0</accession>
<dbReference type="FunCoup" id="A0A1S3JWK0">
    <property type="interactions" value="8"/>
</dbReference>
<evidence type="ECO:0000313" key="3">
    <source>
        <dbReference type="Proteomes" id="UP000085678"/>
    </source>
</evidence>
<dbReference type="STRING" id="7574.A0A1S3JWK0"/>
<name>A0A1S3JWK0_LINAN</name>
<dbReference type="InterPro" id="IPR036638">
    <property type="entry name" value="HLH_DNA-bd_sf"/>
</dbReference>
<dbReference type="GO" id="GO:0000977">
    <property type="term" value="F:RNA polymerase II transcription regulatory region sequence-specific DNA binding"/>
    <property type="evidence" value="ECO:0007669"/>
    <property type="project" value="TreeGrafter"/>
</dbReference>
<protein>
    <submittedName>
        <fullName evidence="4">Achaete-scute homolog 1a</fullName>
    </submittedName>
</protein>
<dbReference type="OrthoDB" id="5976910at2759"/>
<dbReference type="InParanoid" id="A0A1S3JWK0"/>
<dbReference type="PANTHER" id="PTHR23349">
    <property type="entry name" value="BASIC HELIX-LOOP-HELIX TRANSCRIPTION FACTOR, TWIST"/>
    <property type="match status" value="1"/>
</dbReference>
<feature type="domain" description="BHLH" evidence="2">
    <location>
        <begin position="79"/>
        <end position="137"/>
    </location>
</feature>
<dbReference type="PROSITE" id="PS50888">
    <property type="entry name" value="BHLH"/>
    <property type="match status" value="1"/>
</dbReference>
<keyword evidence="3" id="KW-1185">Reference proteome</keyword>
<reference evidence="4" key="1">
    <citation type="submission" date="2025-08" db="UniProtKB">
        <authorList>
            <consortium name="RefSeq"/>
        </authorList>
    </citation>
    <scope>IDENTIFICATION</scope>
    <source>
        <tissue evidence="4">Gonads</tissue>
    </source>
</reference>
<dbReference type="RefSeq" id="XP_013414748.1">
    <property type="nucleotide sequence ID" value="XM_013559294.1"/>
</dbReference>
<proteinExistence type="predicted"/>
<dbReference type="InterPro" id="IPR050283">
    <property type="entry name" value="E-box_TF_Regulators"/>
</dbReference>
<dbReference type="GO" id="GO:0032502">
    <property type="term" value="P:developmental process"/>
    <property type="evidence" value="ECO:0007669"/>
    <property type="project" value="TreeGrafter"/>
</dbReference>
<dbReference type="GO" id="GO:0046983">
    <property type="term" value="F:protein dimerization activity"/>
    <property type="evidence" value="ECO:0007669"/>
    <property type="project" value="InterPro"/>
</dbReference>
<evidence type="ECO:0000313" key="4">
    <source>
        <dbReference type="RefSeq" id="XP_013414748.1"/>
    </source>
</evidence>
<feature type="region of interest" description="Disordered" evidence="1">
    <location>
        <begin position="144"/>
        <end position="196"/>
    </location>
</feature>
<dbReference type="SUPFAM" id="SSF47459">
    <property type="entry name" value="HLH, helix-loop-helix DNA-binding domain"/>
    <property type="match status" value="1"/>
</dbReference>
<dbReference type="Gene3D" id="4.10.280.10">
    <property type="entry name" value="Helix-loop-helix DNA-binding domain"/>
    <property type="match status" value="1"/>
</dbReference>
<dbReference type="Pfam" id="PF00010">
    <property type="entry name" value="HLH"/>
    <property type="match status" value="1"/>
</dbReference>
<sequence length="206" mass="23397">MMPTSEPQGEQMLTARYNHNTPNQTFSSYQVQRPILPAPLNHHLQQQQQQQQQRQQASLRNKRRMLYQVPCGIQGKQPGTVERRNARERNRVRLINHTFSDLRNHLPAKYTRAKNGKSKKMSKVDTLRSAIEYISQLHSALSEGETAVKPPQSDNQWYSALSPSSYSDGGSPGSSFGGSDSASDHCPTLDDEDELPDDLLDFNNWF</sequence>
<evidence type="ECO:0000259" key="2">
    <source>
        <dbReference type="PROSITE" id="PS50888"/>
    </source>
</evidence>